<proteinExistence type="predicted"/>
<dbReference type="Pfam" id="PF14398">
    <property type="entry name" value="ATPgrasp_YheCD"/>
    <property type="match status" value="1"/>
</dbReference>
<protein>
    <submittedName>
        <fullName evidence="1">YheC/YheD family protein</fullName>
    </submittedName>
</protein>
<dbReference type="EMBL" id="JACJVO010000027">
    <property type="protein sequence ID" value="MBB6733529.1"/>
    <property type="molecule type" value="Genomic_DNA"/>
</dbReference>
<dbReference type="RefSeq" id="WP_185131187.1">
    <property type="nucleotide sequence ID" value="NZ_JACJVO010000027.1"/>
</dbReference>
<evidence type="ECO:0000313" key="1">
    <source>
        <dbReference type="EMBL" id="MBB6733529.1"/>
    </source>
</evidence>
<dbReference type="Gene3D" id="3.30.470.20">
    <property type="entry name" value="ATP-grasp fold, B domain"/>
    <property type="match status" value="1"/>
</dbReference>
<dbReference type="SUPFAM" id="SSF56059">
    <property type="entry name" value="Glutathione synthetase ATP-binding domain-like"/>
    <property type="match status" value="1"/>
</dbReference>
<sequence length="386" mass="43092">MSAGRAKGRPPARPVLGVVVCERDGSPPFAEAFYVRSLLTAGRRFGLDVYAFSPWTWNEERRTVRAWSWDDGAGWRSEERSAPTLAYDRAWPDDPRQRERYRHGLRRMLETRSLRLLNGSLPGKAEVIRALARQPRLRKWLPPSALYRGEASLSGWLRKQDGAAFLKPSRGSQGRRVASVVRDPDGGEWTVRGRNGANRPFRLTGLRQRDALRCLDRWIGMRTYIMQPLLQLTGPAGEPFDLRLLAQRGGDGQWGATGVAVRRGRHGSVTANLHGGGEARNASSYLAETFGETRAAELLRELNEAAFAIIRQLEESYGKFAELGLDFGIDRSGRLWFLEANGKPGRAAMACAGGQAAAEAAWRPLAYARYILLRPPGRVFHEFDPV</sequence>
<accession>A0A7X0SR18</accession>
<evidence type="ECO:0000313" key="2">
    <source>
        <dbReference type="Proteomes" id="UP000564644"/>
    </source>
</evidence>
<reference evidence="1 2" key="1">
    <citation type="submission" date="2020-08" db="EMBL/GenBank/DDBJ databases">
        <title>Cohnella phylogeny.</title>
        <authorList>
            <person name="Dunlap C."/>
        </authorList>
    </citation>
    <scope>NUCLEOTIDE SEQUENCE [LARGE SCALE GENOMIC DNA]</scope>
    <source>
        <strain evidence="1 2">CBP 2801</strain>
    </source>
</reference>
<name>A0A7X0SR18_9BACL</name>
<keyword evidence="2" id="KW-1185">Reference proteome</keyword>
<gene>
    <name evidence="1" type="ORF">H7C18_21625</name>
</gene>
<dbReference type="InterPro" id="IPR026838">
    <property type="entry name" value="YheC/D"/>
</dbReference>
<dbReference type="Proteomes" id="UP000564644">
    <property type="component" value="Unassembled WGS sequence"/>
</dbReference>
<dbReference type="AlphaFoldDB" id="A0A7X0SR18"/>
<comment type="caution">
    <text evidence="1">The sequence shown here is derived from an EMBL/GenBank/DDBJ whole genome shotgun (WGS) entry which is preliminary data.</text>
</comment>
<organism evidence="1 2">
    <name type="scientific">Cohnella zeiphila</name>
    <dbReference type="NCBI Taxonomy" id="2761120"/>
    <lineage>
        <taxon>Bacteria</taxon>
        <taxon>Bacillati</taxon>
        <taxon>Bacillota</taxon>
        <taxon>Bacilli</taxon>
        <taxon>Bacillales</taxon>
        <taxon>Paenibacillaceae</taxon>
        <taxon>Cohnella</taxon>
    </lineage>
</organism>